<dbReference type="RefSeq" id="XP_009527918.1">
    <property type="nucleotide sequence ID" value="XM_009529623.1"/>
</dbReference>
<dbReference type="Proteomes" id="UP000002640">
    <property type="component" value="Unassembled WGS sequence"/>
</dbReference>
<protein>
    <submittedName>
        <fullName evidence="1">Uncharacterized protein</fullName>
    </submittedName>
</protein>
<proteinExistence type="predicted"/>
<dbReference type="GeneID" id="20641995"/>
<keyword evidence="2" id="KW-1185">Reference proteome</keyword>
<dbReference type="OMA" id="VEWIHEG"/>
<dbReference type="EMBL" id="JH159154">
    <property type="protein sequence ID" value="EGZ18860.1"/>
    <property type="molecule type" value="Genomic_DNA"/>
</dbReference>
<accession>G4ZJJ5</accession>
<dbReference type="InParanoid" id="G4ZJJ5"/>
<evidence type="ECO:0000313" key="2">
    <source>
        <dbReference type="Proteomes" id="UP000002640"/>
    </source>
</evidence>
<evidence type="ECO:0000313" key="1">
    <source>
        <dbReference type="EMBL" id="EGZ18860.1"/>
    </source>
</evidence>
<name>G4ZJJ5_PHYSP</name>
<sequence>MRSLSTENTQVASAAPQLKQEFDTGAFVVVTNIPGPVHPRYLHLDQHQSYIDEEGRHVVRFGAIAAGSDANARYHEVVKSLNNVEWVREGGVCITLTEIDEATVDVSFNRWAKCESELHAGKLSIHWAQFACQWAQAITSSKLFTS</sequence>
<dbReference type="KEGG" id="psoj:PHYSODRAFT_301341"/>
<organism evidence="1 2">
    <name type="scientific">Phytophthora sojae (strain P6497)</name>
    <name type="common">Soybean stem and root rot agent</name>
    <name type="synonym">Phytophthora megasperma f. sp. glycines</name>
    <dbReference type="NCBI Taxonomy" id="1094619"/>
    <lineage>
        <taxon>Eukaryota</taxon>
        <taxon>Sar</taxon>
        <taxon>Stramenopiles</taxon>
        <taxon>Oomycota</taxon>
        <taxon>Peronosporomycetes</taxon>
        <taxon>Peronosporales</taxon>
        <taxon>Peronosporaceae</taxon>
        <taxon>Phytophthora</taxon>
    </lineage>
</organism>
<reference evidence="1 2" key="1">
    <citation type="journal article" date="2006" name="Science">
        <title>Phytophthora genome sequences uncover evolutionary origins and mechanisms of pathogenesis.</title>
        <authorList>
            <person name="Tyler B.M."/>
            <person name="Tripathy S."/>
            <person name="Zhang X."/>
            <person name="Dehal P."/>
            <person name="Jiang R.H."/>
            <person name="Aerts A."/>
            <person name="Arredondo F.D."/>
            <person name="Baxter L."/>
            <person name="Bensasson D."/>
            <person name="Beynon J.L."/>
            <person name="Chapman J."/>
            <person name="Damasceno C.M."/>
            <person name="Dorrance A.E."/>
            <person name="Dou D."/>
            <person name="Dickerman A.W."/>
            <person name="Dubchak I.L."/>
            <person name="Garbelotto M."/>
            <person name="Gijzen M."/>
            <person name="Gordon S.G."/>
            <person name="Govers F."/>
            <person name="Grunwald N.J."/>
            <person name="Huang W."/>
            <person name="Ivors K.L."/>
            <person name="Jones R.W."/>
            <person name="Kamoun S."/>
            <person name="Krampis K."/>
            <person name="Lamour K.H."/>
            <person name="Lee M.K."/>
            <person name="McDonald W.H."/>
            <person name="Medina M."/>
            <person name="Meijer H.J."/>
            <person name="Nordberg E.K."/>
            <person name="Maclean D.J."/>
            <person name="Ospina-Giraldo M.D."/>
            <person name="Morris P.F."/>
            <person name="Phuntumart V."/>
            <person name="Putnam N.H."/>
            <person name="Rash S."/>
            <person name="Rose J.K."/>
            <person name="Sakihama Y."/>
            <person name="Salamov A.A."/>
            <person name="Savidor A."/>
            <person name="Scheuring C.F."/>
            <person name="Smith B.M."/>
            <person name="Sobral B.W."/>
            <person name="Terry A."/>
            <person name="Torto-Alalibo T.A."/>
            <person name="Win J."/>
            <person name="Xu Z."/>
            <person name="Zhang H."/>
            <person name="Grigoriev I.V."/>
            <person name="Rokhsar D.S."/>
            <person name="Boore J.L."/>
        </authorList>
    </citation>
    <scope>NUCLEOTIDE SEQUENCE [LARGE SCALE GENOMIC DNA]</scope>
    <source>
        <strain evidence="1 2">P6497</strain>
    </source>
</reference>
<dbReference type="AlphaFoldDB" id="G4ZJJ5"/>
<gene>
    <name evidence="1" type="ORF">PHYSODRAFT_301341</name>
</gene>